<evidence type="ECO:0000313" key="1">
    <source>
        <dbReference type="EMBL" id="RNI07563.1"/>
    </source>
</evidence>
<gene>
    <name evidence="1" type="ORF">EDD83_08440</name>
</gene>
<accession>A0A3M9L555</accession>
<comment type="caution">
    <text evidence="1">The sequence shown here is derived from an EMBL/GenBank/DDBJ whole genome shotgun (WGS) entry which is preliminary data.</text>
</comment>
<evidence type="ECO:0000313" key="2">
    <source>
        <dbReference type="Proteomes" id="UP000273978"/>
    </source>
</evidence>
<protein>
    <submittedName>
        <fullName evidence="1">IS6 family transposase</fullName>
    </submittedName>
</protein>
<dbReference type="AlphaFoldDB" id="A0A3M9L555"/>
<dbReference type="EMBL" id="RJJF01000019">
    <property type="protein sequence ID" value="RNI07563.1"/>
    <property type="molecule type" value="Genomic_DNA"/>
</dbReference>
<reference evidence="1 2" key="1">
    <citation type="submission" date="2018-10" db="EMBL/GenBank/DDBJ databases">
        <title>Cultivation of a novel Methanohalophilus strain from Kebrit Deep of the Red Sea and a genomic comparison of members of the genus Methanohalophilus.</title>
        <authorList>
            <person name="Guan Y."/>
            <person name="Ngugi D.K."/>
            <person name="Stingl U."/>
        </authorList>
    </citation>
    <scope>NUCLEOTIDE SEQUENCE [LARGE SCALE GENOMIC DNA]</scope>
    <source>
        <strain evidence="1 2">DSM 10369</strain>
    </source>
</reference>
<dbReference type="RefSeq" id="WP_123151406.1">
    <property type="nucleotide sequence ID" value="NZ_PVBU01000002.1"/>
</dbReference>
<proteinExistence type="predicted"/>
<name>A0A3M9L555_9EURY</name>
<dbReference type="Proteomes" id="UP000273978">
    <property type="component" value="Unassembled WGS sequence"/>
</dbReference>
<sequence length="92" mass="10955">MKVQFASQYWFLYAAINPDSKRIIYAKIYPTRNYLTTKSFFKDLKRIYGKMPKRAVVDGGPWYTVMEKPGINNIRGYQKLYRAMVQICKKED</sequence>
<organism evidence="1 2">
    <name type="scientific">Methanohalophilus euhalobius</name>
    <dbReference type="NCBI Taxonomy" id="51203"/>
    <lineage>
        <taxon>Archaea</taxon>
        <taxon>Methanobacteriati</taxon>
        <taxon>Methanobacteriota</taxon>
        <taxon>Stenosarchaea group</taxon>
        <taxon>Methanomicrobia</taxon>
        <taxon>Methanosarcinales</taxon>
        <taxon>Methanosarcinaceae</taxon>
        <taxon>Methanohalophilus</taxon>
    </lineage>
</organism>